<dbReference type="InterPro" id="IPR039425">
    <property type="entry name" value="RNA_pol_sigma-70-like"/>
</dbReference>
<dbReference type="Gene3D" id="1.10.1740.10">
    <property type="match status" value="1"/>
</dbReference>
<proteinExistence type="inferred from homology"/>
<dbReference type="PANTHER" id="PTHR43133:SF52">
    <property type="entry name" value="ECF RNA POLYMERASE SIGMA FACTOR SIGL"/>
    <property type="match status" value="1"/>
</dbReference>
<keyword evidence="5 6" id="KW-0804">Transcription</keyword>
<dbReference type="Gene3D" id="1.10.10.10">
    <property type="entry name" value="Winged helix-like DNA-binding domain superfamily/Winged helix DNA-binding domain"/>
    <property type="match status" value="1"/>
</dbReference>
<dbReference type="InterPro" id="IPR014284">
    <property type="entry name" value="RNA_pol_sigma-70_dom"/>
</dbReference>
<evidence type="ECO:0000256" key="5">
    <source>
        <dbReference type="ARBA" id="ARBA00023163"/>
    </source>
</evidence>
<evidence type="ECO:0000256" key="2">
    <source>
        <dbReference type="ARBA" id="ARBA00023015"/>
    </source>
</evidence>
<evidence type="ECO:0000256" key="4">
    <source>
        <dbReference type="ARBA" id="ARBA00023125"/>
    </source>
</evidence>
<evidence type="ECO:0000259" key="8">
    <source>
        <dbReference type="Pfam" id="PF04545"/>
    </source>
</evidence>
<dbReference type="OrthoDB" id="9811152at2"/>
<dbReference type="InterPro" id="IPR013324">
    <property type="entry name" value="RNA_pol_sigma_r3/r4-like"/>
</dbReference>
<dbReference type="GO" id="GO:0003677">
    <property type="term" value="F:DNA binding"/>
    <property type="evidence" value="ECO:0007669"/>
    <property type="project" value="UniProtKB-KW"/>
</dbReference>
<evidence type="ECO:0000256" key="3">
    <source>
        <dbReference type="ARBA" id="ARBA00023082"/>
    </source>
</evidence>
<dbReference type="NCBIfam" id="TIGR02937">
    <property type="entry name" value="sigma70-ECF"/>
    <property type="match status" value="1"/>
</dbReference>
<dbReference type="InterPro" id="IPR000838">
    <property type="entry name" value="RNA_pol_sigma70_ECF_CS"/>
</dbReference>
<dbReference type="Pfam" id="PF04545">
    <property type="entry name" value="Sigma70_r4"/>
    <property type="match status" value="1"/>
</dbReference>
<evidence type="ECO:0000259" key="7">
    <source>
        <dbReference type="Pfam" id="PF04542"/>
    </source>
</evidence>
<feature type="domain" description="RNA polymerase sigma-70 region 4" evidence="8">
    <location>
        <begin position="116"/>
        <end position="165"/>
    </location>
</feature>
<accession>A0A1I6FJ16</accession>
<dbReference type="RefSeq" id="WP_093606272.1">
    <property type="nucleotide sequence ID" value="NZ_FOYL01000023.1"/>
</dbReference>
<dbReference type="InterPro" id="IPR007630">
    <property type="entry name" value="RNA_pol_sigma70_r4"/>
</dbReference>
<reference evidence="10" key="1">
    <citation type="submission" date="2016-10" db="EMBL/GenBank/DDBJ databases">
        <authorList>
            <person name="Varghese N."/>
            <person name="Submissions S."/>
        </authorList>
    </citation>
    <scope>NUCLEOTIDE SEQUENCE [LARGE SCALE GENOMIC DNA]</scope>
    <source>
        <strain evidence="10">DSM 44232</strain>
    </source>
</reference>
<dbReference type="Proteomes" id="UP000198583">
    <property type="component" value="Unassembled WGS sequence"/>
</dbReference>
<dbReference type="STRING" id="84724.SAMN04488564_1233"/>
<dbReference type="AlphaFoldDB" id="A0A1I6FJ16"/>
<dbReference type="GO" id="GO:0006352">
    <property type="term" value="P:DNA-templated transcription initiation"/>
    <property type="evidence" value="ECO:0007669"/>
    <property type="project" value="InterPro"/>
</dbReference>
<dbReference type="PANTHER" id="PTHR43133">
    <property type="entry name" value="RNA POLYMERASE ECF-TYPE SIGMA FACTO"/>
    <property type="match status" value="1"/>
</dbReference>
<sequence length="176" mass="19940">MRSPASARDEALVRSLYQEHGRALLAYVTRLSGGDWAVAEDVVQETLVRAWRHPEVIRNREVSVRAWLFTVARNVFVDKVRARSKRPQEVPDCYENQPRECDQTGDVLNSVVVSEALGRLSREHREVLVETYLHGHTIVNAASVLGIREGTARSRSYYAICALRELLSGQDNLVQE</sequence>
<dbReference type="SUPFAM" id="SSF88946">
    <property type="entry name" value="Sigma2 domain of RNA polymerase sigma factors"/>
    <property type="match status" value="1"/>
</dbReference>
<dbReference type="InterPro" id="IPR013325">
    <property type="entry name" value="RNA_pol_sigma_r2"/>
</dbReference>
<dbReference type="SUPFAM" id="SSF88659">
    <property type="entry name" value="Sigma3 and sigma4 domains of RNA polymerase sigma factors"/>
    <property type="match status" value="1"/>
</dbReference>
<dbReference type="PROSITE" id="PS01063">
    <property type="entry name" value="SIGMA70_ECF"/>
    <property type="match status" value="1"/>
</dbReference>
<keyword evidence="4 6" id="KW-0238">DNA-binding</keyword>
<evidence type="ECO:0000256" key="1">
    <source>
        <dbReference type="ARBA" id="ARBA00010641"/>
    </source>
</evidence>
<keyword evidence="3 6" id="KW-0731">Sigma factor</keyword>
<dbReference type="InterPro" id="IPR036388">
    <property type="entry name" value="WH-like_DNA-bd_sf"/>
</dbReference>
<dbReference type="Pfam" id="PF04542">
    <property type="entry name" value="Sigma70_r2"/>
    <property type="match status" value="1"/>
</dbReference>
<evidence type="ECO:0000256" key="6">
    <source>
        <dbReference type="RuleBase" id="RU000716"/>
    </source>
</evidence>
<evidence type="ECO:0000313" key="10">
    <source>
        <dbReference type="Proteomes" id="UP000198583"/>
    </source>
</evidence>
<comment type="similarity">
    <text evidence="1 6">Belongs to the sigma-70 factor family. ECF subfamily.</text>
</comment>
<dbReference type="InterPro" id="IPR007627">
    <property type="entry name" value="RNA_pol_sigma70_r2"/>
</dbReference>
<evidence type="ECO:0000313" key="9">
    <source>
        <dbReference type="EMBL" id="SFR29888.1"/>
    </source>
</evidence>
<name>A0A1I6FJ16_9PSEU</name>
<organism evidence="9 10">
    <name type="scientific">Lentzea waywayandensis</name>
    <dbReference type="NCBI Taxonomy" id="84724"/>
    <lineage>
        <taxon>Bacteria</taxon>
        <taxon>Bacillati</taxon>
        <taxon>Actinomycetota</taxon>
        <taxon>Actinomycetes</taxon>
        <taxon>Pseudonocardiales</taxon>
        <taxon>Pseudonocardiaceae</taxon>
        <taxon>Lentzea</taxon>
    </lineage>
</organism>
<gene>
    <name evidence="9" type="ORF">SAMN04488564_1233</name>
</gene>
<dbReference type="EMBL" id="FOYL01000023">
    <property type="protein sequence ID" value="SFR29888.1"/>
    <property type="molecule type" value="Genomic_DNA"/>
</dbReference>
<dbReference type="GO" id="GO:0016987">
    <property type="term" value="F:sigma factor activity"/>
    <property type="evidence" value="ECO:0007669"/>
    <property type="project" value="UniProtKB-KW"/>
</dbReference>
<keyword evidence="10" id="KW-1185">Reference proteome</keyword>
<keyword evidence="2 6" id="KW-0805">Transcription regulation</keyword>
<protein>
    <recommendedName>
        <fullName evidence="6">RNA polymerase sigma factor</fullName>
    </recommendedName>
</protein>
<feature type="domain" description="RNA polymerase sigma-70 region 2" evidence="7">
    <location>
        <begin position="16"/>
        <end position="85"/>
    </location>
</feature>